<dbReference type="EC" id="2.7.11.1" evidence="2"/>
<dbReference type="InterPro" id="IPR008271">
    <property type="entry name" value="Ser/Thr_kinase_AS"/>
</dbReference>
<name>A0AA36DXN1_LACSI</name>
<comment type="catalytic activity">
    <reaction evidence="19">
        <text>L-seryl-[protein] + ATP = O-phospho-L-seryl-[protein] + ADP + H(+)</text>
        <dbReference type="Rhea" id="RHEA:17989"/>
        <dbReference type="Rhea" id="RHEA-COMP:9863"/>
        <dbReference type="Rhea" id="RHEA-COMP:11604"/>
        <dbReference type="ChEBI" id="CHEBI:15378"/>
        <dbReference type="ChEBI" id="CHEBI:29999"/>
        <dbReference type="ChEBI" id="CHEBI:30616"/>
        <dbReference type="ChEBI" id="CHEBI:83421"/>
        <dbReference type="ChEBI" id="CHEBI:456216"/>
        <dbReference type="EC" id="2.7.11.1"/>
    </reaction>
</comment>
<dbReference type="GO" id="GO:0005886">
    <property type="term" value="C:plasma membrane"/>
    <property type="evidence" value="ECO:0007669"/>
    <property type="project" value="UniProtKB-SubCell"/>
</dbReference>
<dbReference type="Gene3D" id="1.10.510.10">
    <property type="entry name" value="Transferase(Phosphotransferase) domain 1"/>
    <property type="match status" value="1"/>
</dbReference>
<dbReference type="GO" id="GO:0048544">
    <property type="term" value="P:recognition of pollen"/>
    <property type="evidence" value="ECO:0007669"/>
    <property type="project" value="InterPro"/>
</dbReference>
<keyword evidence="5" id="KW-0597">Phosphoprotein</keyword>
<dbReference type="SMART" id="SM00220">
    <property type="entry name" value="S_TKc"/>
    <property type="match status" value="1"/>
</dbReference>
<evidence type="ECO:0000256" key="16">
    <source>
        <dbReference type="ARBA" id="ARBA00023170"/>
    </source>
</evidence>
<keyword evidence="3" id="KW-1003">Cell membrane</keyword>
<keyword evidence="25" id="KW-1185">Reference proteome</keyword>
<comment type="subcellular location">
    <subcellularLocation>
        <location evidence="1">Cell membrane</location>
        <topology evidence="1">Single-pass type I membrane protein</topology>
    </subcellularLocation>
</comment>
<dbReference type="Pfam" id="PF01453">
    <property type="entry name" value="B_lectin"/>
    <property type="match status" value="1"/>
</dbReference>
<dbReference type="InterPro" id="IPR003609">
    <property type="entry name" value="Pan_app"/>
</dbReference>
<evidence type="ECO:0000256" key="12">
    <source>
        <dbReference type="ARBA" id="ARBA00022840"/>
    </source>
</evidence>
<dbReference type="PROSITE" id="PS50011">
    <property type="entry name" value="PROTEIN_KINASE_DOM"/>
    <property type="match status" value="1"/>
</dbReference>
<keyword evidence="12 20" id="KW-0067">ATP-binding</keyword>
<evidence type="ECO:0000256" key="15">
    <source>
        <dbReference type="ARBA" id="ARBA00023157"/>
    </source>
</evidence>
<feature type="domain" description="Apple" evidence="23">
    <location>
        <begin position="234"/>
        <end position="304"/>
    </location>
</feature>
<keyword evidence="15" id="KW-1015">Disulfide bond</keyword>
<dbReference type="Pfam" id="PF08276">
    <property type="entry name" value="PAN_2"/>
    <property type="match status" value="1"/>
</dbReference>
<sequence length="668" mass="74779">MDPTLYPQITLFLETKRSYPKVKCSSWVSSKQIWSTKVTTTTTLKSAIAVLRDDGNLVLRDGSNSVESAWQSFDHPTHTWLPGAKLAYDNRTKKSQLLTSWRSKEDPAVGLFSFELHPFNNQYVSKWNSSQQYWTSGAWNGKMFDLVPEMRFVIDVSGQVQQLTWLETTKEWNLFWSQPRTQCEVYASCGAFGICSQSGLPFCNCLTGFNPRSESDWIQSDFSGGCVRKTDLQCRRNVEKLDFLMIAVKNLPPNQSVESGSAGECRTTCSNNCSCNAYSFVDNQCSIWDGDLLNLSLDDYSRKTIYIKVASKDLNHPKKSNLVMVGAIVGFVGGVVFALGLILVLIYRKTRISVGKTTMEGSLVVFDYKDLQTATKNFSDILGGGGFGCVFKGVLCDSSIVAVKKLESISQGEKQFRSEVSTIGIIQHVHLVRLRGFCAEGNNKLLVYDYMENSSLDTRLFHGKHLLNWETRYQIALGTARGLVYLHEKCRDCIIHCDIKPENILLDAEFCPKISDFGLAKLVGRDFGNVLTTIRGTRGYLAPEWLSGVAVTSKADVFSYGMMLFELVYGKRNAEQSEDSRSLFFPCLVANVLMVGGDILSLLDSRLKREASVEEVIKICKVACWCIQDEEDSRPSMSLVERILEGVLDVNMPPIPRSVSLFSLVCLQ</sequence>
<evidence type="ECO:0000256" key="21">
    <source>
        <dbReference type="SAM" id="Phobius"/>
    </source>
</evidence>
<comment type="catalytic activity">
    <reaction evidence="18">
        <text>L-threonyl-[protein] + ATP = O-phospho-L-threonyl-[protein] + ADP + H(+)</text>
        <dbReference type="Rhea" id="RHEA:46608"/>
        <dbReference type="Rhea" id="RHEA-COMP:11060"/>
        <dbReference type="Rhea" id="RHEA-COMP:11605"/>
        <dbReference type="ChEBI" id="CHEBI:15378"/>
        <dbReference type="ChEBI" id="CHEBI:30013"/>
        <dbReference type="ChEBI" id="CHEBI:30616"/>
        <dbReference type="ChEBI" id="CHEBI:61977"/>
        <dbReference type="ChEBI" id="CHEBI:456216"/>
        <dbReference type="EC" id="2.7.11.1"/>
    </reaction>
</comment>
<dbReference type="SMART" id="SM00473">
    <property type="entry name" value="PAN_AP"/>
    <property type="match status" value="1"/>
</dbReference>
<dbReference type="InterPro" id="IPR000858">
    <property type="entry name" value="S_locus_glycoprot_dom"/>
</dbReference>
<keyword evidence="9" id="KW-0430">Lectin</keyword>
<evidence type="ECO:0000259" key="22">
    <source>
        <dbReference type="PROSITE" id="PS50011"/>
    </source>
</evidence>
<gene>
    <name evidence="24" type="ORF">LSALG_LOCUS15341</name>
</gene>
<evidence type="ECO:0000256" key="17">
    <source>
        <dbReference type="ARBA" id="ARBA00023180"/>
    </source>
</evidence>
<keyword evidence="4" id="KW-0723">Serine/threonine-protein kinase</keyword>
<evidence type="ECO:0000256" key="20">
    <source>
        <dbReference type="PROSITE-ProRule" id="PRU10141"/>
    </source>
</evidence>
<dbReference type="Gene3D" id="3.30.200.20">
    <property type="entry name" value="Phosphorylase Kinase, domain 1"/>
    <property type="match status" value="1"/>
</dbReference>
<dbReference type="PANTHER" id="PTHR47974">
    <property type="entry name" value="OS07G0415500 PROTEIN"/>
    <property type="match status" value="1"/>
</dbReference>
<keyword evidence="7 21" id="KW-0812">Transmembrane</keyword>
<keyword evidence="6" id="KW-0808">Transferase</keyword>
<evidence type="ECO:0000259" key="23">
    <source>
        <dbReference type="PROSITE" id="PS50948"/>
    </source>
</evidence>
<dbReference type="Gene3D" id="2.90.10.30">
    <property type="match status" value="1"/>
</dbReference>
<dbReference type="SUPFAM" id="SSF56112">
    <property type="entry name" value="Protein kinase-like (PK-like)"/>
    <property type="match status" value="1"/>
</dbReference>
<keyword evidence="10 20" id="KW-0547">Nucleotide-binding</keyword>
<keyword evidence="17" id="KW-0325">Glycoprotein</keyword>
<dbReference type="Proteomes" id="UP001177003">
    <property type="component" value="Chromosome 3"/>
</dbReference>
<keyword evidence="13 21" id="KW-1133">Transmembrane helix</keyword>
<dbReference type="FunFam" id="3.30.200.20:FF:000370">
    <property type="entry name" value="Receptor-like protein kinase 4"/>
    <property type="match status" value="1"/>
</dbReference>
<dbReference type="GO" id="GO:0004674">
    <property type="term" value="F:protein serine/threonine kinase activity"/>
    <property type="evidence" value="ECO:0007669"/>
    <property type="project" value="UniProtKB-KW"/>
</dbReference>
<reference evidence="24" key="1">
    <citation type="submission" date="2023-04" db="EMBL/GenBank/DDBJ databases">
        <authorList>
            <person name="Vijverberg K."/>
            <person name="Xiong W."/>
            <person name="Schranz E."/>
        </authorList>
    </citation>
    <scope>NUCLEOTIDE SEQUENCE</scope>
</reference>
<feature type="domain" description="Protein kinase" evidence="22">
    <location>
        <begin position="376"/>
        <end position="648"/>
    </location>
</feature>
<keyword evidence="16" id="KW-0675">Receptor</keyword>
<evidence type="ECO:0000256" key="8">
    <source>
        <dbReference type="ARBA" id="ARBA00022729"/>
    </source>
</evidence>
<protein>
    <recommendedName>
        <fullName evidence="2">non-specific serine/threonine protein kinase</fullName>
        <ecNumber evidence="2">2.7.11.1</ecNumber>
    </recommendedName>
</protein>
<evidence type="ECO:0000256" key="19">
    <source>
        <dbReference type="ARBA" id="ARBA00048679"/>
    </source>
</evidence>
<dbReference type="GO" id="GO:0030246">
    <property type="term" value="F:carbohydrate binding"/>
    <property type="evidence" value="ECO:0007669"/>
    <property type="project" value="UniProtKB-KW"/>
</dbReference>
<dbReference type="AlphaFoldDB" id="A0AA36DXN1"/>
<evidence type="ECO:0000256" key="11">
    <source>
        <dbReference type="ARBA" id="ARBA00022777"/>
    </source>
</evidence>
<evidence type="ECO:0000313" key="25">
    <source>
        <dbReference type="Proteomes" id="UP001177003"/>
    </source>
</evidence>
<proteinExistence type="predicted"/>
<keyword evidence="8" id="KW-0732">Signal</keyword>
<dbReference type="PROSITE" id="PS00108">
    <property type="entry name" value="PROTEIN_KINASE_ST"/>
    <property type="match status" value="1"/>
</dbReference>
<evidence type="ECO:0000256" key="1">
    <source>
        <dbReference type="ARBA" id="ARBA00004251"/>
    </source>
</evidence>
<evidence type="ECO:0000313" key="24">
    <source>
        <dbReference type="EMBL" id="CAI9275306.1"/>
    </source>
</evidence>
<evidence type="ECO:0000256" key="7">
    <source>
        <dbReference type="ARBA" id="ARBA00022692"/>
    </source>
</evidence>
<evidence type="ECO:0000256" key="14">
    <source>
        <dbReference type="ARBA" id="ARBA00023136"/>
    </source>
</evidence>
<dbReference type="PANTHER" id="PTHR47974:SF19">
    <property type="entry name" value="RECEPTOR-LIKE SERINE_THREONINE-PROTEIN KINASE"/>
    <property type="match status" value="1"/>
</dbReference>
<accession>A0AA36DXN1</accession>
<evidence type="ECO:0000256" key="5">
    <source>
        <dbReference type="ARBA" id="ARBA00022553"/>
    </source>
</evidence>
<keyword evidence="14 21" id="KW-0472">Membrane</keyword>
<dbReference type="CDD" id="cd01098">
    <property type="entry name" value="PAN_AP_plant"/>
    <property type="match status" value="1"/>
</dbReference>
<evidence type="ECO:0000256" key="4">
    <source>
        <dbReference type="ARBA" id="ARBA00022527"/>
    </source>
</evidence>
<dbReference type="InterPro" id="IPR036426">
    <property type="entry name" value="Bulb-type_lectin_dom_sf"/>
</dbReference>
<keyword evidence="11" id="KW-0418">Kinase</keyword>
<evidence type="ECO:0000256" key="2">
    <source>
        <dbReference type="ARBA" id="ARBA00012513"/>
    </source>
</evidence>
<evidence type="ECO:0000256" key="13">
    <source>
        <dbReference type="ARBA" id="ARBA00022989"/>
    </source>
</evidence>
<evidence type="ECO:0000256" key="9">
    <source>
        <dbReference type="ARBA" id="ARBA00022734"/>
    </source>
</evidence>
<dbReference type="Pfam" id="PF00069">
    <property type="entry name" value="Pkinase"/>
    <property type="match status" value="1"/>
</dbReference>
<feature type="binding site" evidence="20">
    <location>
        <position position="405"/>
    </location>
    <ligand>
        <name>ATP</name>
        <dbReference type="ChEBI" id="CHEBI:30616"/>
    </ligand>
</feature>
<evidence type="ECO:0000256" key="6">
    <source>
        <dbReference type="ARBA" id="ARBA00022679"/>
    </source>
</evidence>
<dbReference type="EMBL" id="OX465079">
    <property type="protein sequence ID" value="CAI9275306.1"/>
    <property type="molecule type" value="Genomic_DNA"/>
</dbReference>
<evidence type="ECO:0000256" key="3">
    <source>
        <dbReference type="ARBA" id="ARBA00022475"/>
    </source>
</evidence>
<dbReference type="InterPro" id="IPR001480">
    <property type="entry name" value="Bulb-type_lectin_dom"/>
</dbReference>
<organism evidence="24 25">
    <name type="scientific">Lactuca saligna</name>
    <name type="common">Willowleaf lettuce</name>
    <dbReference type="NCBI Taxonomy" id="75948"/>
    <lineage>
        <taxon>Eukaryota</taxon>
        <taxon>Viridiplantae</taxon>
        <taxon>Streptophyta</taxon>
        <taxon>Embryophyta</taxon>
        <taxon>Tracheophyta</taxon>
        <taxon>Spermatophyta</taxon>
        <taxon>Magnoliopsida</taxon>
        <taxon>eudicotyledons</taxon>
        <taxon>Gunneridae</taxon>
        <taxon>Pentapetalae</taxon>
        <taxon>asterids</taxon>
        <taxon>campanulids</taxon>
        <taxon>Asterales</taxon>
        <taxon>Asteraceae</taxon>
        <taxon>Cichorioideae</taxon>
        <taxon>Cichorieae</taxon>
        <taxon>Lactucinae</taxon>
        <taxon>Lactuca</taxon>
    </lineage>
</organism>
<dbReference type="PROSITE" id="PS00107">
    <property type="entry name" value="PROTEIN_KINASE_ATP"/>
    <property type="match status" value="1"/>
</dbReference>
<dbReference type="InterPro" id="IPR000719">
    <property type="entry name" value="Prot_kinase_dom"/>
</dbReference>
<dbReference type="GO" id="GO:0005524">
    <property type="term" value="F:ATP binding"/>
    <property type="evidence" value="ECO:0007669"/>
    <property type="project" value="UniProtKB-UniRule"/>
</dbReference>
<dbReference type="InterPro" id="IPR017441">
    <property type="entry name" value="Protein_kinase_ATP_BS"/>
</dbReference>
<dbReference type="SUPFAM" id="SSF51110">
    <property type="entry name" value="alpha-D-mannose-specific plant lectins"/>
    <property type="match status" value="1"/>
</dbReference>
<evidence type="ECO:0000256" key="18">
    <source>
        <dbReference type="ARBA" id="ARBA00047899"/>
    </source>
</evidence>
<feature type="transmembrane region" description="Helical" evidence="21">
    <location>
        <begin position="322"/>
        <end position="347"/>
    </location>
</feature>
<dbReference type="PROSITE" id="PS50948">
    <property type="entry name" value="PAN"/>
    <property type="match status" value="1"/>
</dbReference>
<dbReference type="Pfam" id="PF00954">
    <property type="entry name" value="S_locus_glycop"/>
    <property type="match status" value="1"/>
</dbReference>
<dbReference type="InterPro" id="IPR011009">
    <property type="entry name" value="Kinase-like_dom_sf"/>
</dbReference>
<evidence type="ECO:0000256" key="10">
    <source>
        <dbReference type="ARBA" id="ARBA00022741"/>
    </source>
</evidence>
<dbReference type="FunFam" id="1.10.510.10:FF:000227">
    <property type="entry name" value="Serine/threonine-protein kinase"/>
    <property type="match status" value="1"/>
</dbReference>